<keyword evidence="3" id="KW-0406">Ion transport</keyword>
<reference evidence="4" key="1">
    <citation type="journal article" date="2020" name="mSystems">
        <title>Genome- and Community-Level Interaction Insights into Carbon Utilization and Element Cycling Functions of Hydrothermarchaeota in Hydrothermal Sediment.</title>
        <authorList>
            <person name="Zhou Z."/>
            <person name="Liu Y."/>
            <person name="Xu W."/>
            <person name="Pan J."/>
            <person name="Luo Z.H."/>
            <person name="Li M."/>
        </authorList>
    </citation>
    <scope>NUCLEOTIDE SEQUENCE [LARGE SCALE GENOMIC DNA]</scope>
    <source>
        <strain evidence="4">SpSt-791</strain>
    </source>
</reference>
<proteinExistence type="inferred from homology"/>
<accession>A0A7V6CMH3</accession>
<keyword evidence="2" id="KW-0813">Transport</keyword>
<evidence type="ECO:0000256" key="2">
    <source>
        <dbReference type="ARBA" id="ARBA00022448"/>
    </source>
</evidence>
<dbReference type="GO" id="GO:0046961">
    <property type="term" value="F:proton-transporting ATPase activity, rotational mechanism"/>
    <property type="evidence" value="ECO:0007669"/>
    <property type="project" value="InterPro"/>
</dbReference>
<protein>
    <submittedName>
        <fullName evidence="4">V-type ATP synthase subunit D</fullName>
    </submittedName>
</protein>
<organism evidence="4">
    <name type="scientific">candidate division WOR-3 bacterium</name>
    <dbReference type="NCBI Taxonomy" id="2052148"/>
    <lineage>
        <taxon>Bacteria</taxon>
        <taxon>Bacteria division WOR-3</taxon>
    </lineage>
</organism>
<name>A0A7V6CMH3_UNCW3</name>
<comment type="similarity">
    <text evidence="1">Belongs to the V-ATPase D subunit family.</text>
</comment>
<dbReference type="PANTHER" id="PTHR11671">
    <property type="entry name" value="V-TYPE ATP SYNTHASE SUBUNIT D"/>
    <property type="match status" value="1"/>
</dbReference>
<dbReference type="EMBL" id="DTHS01000008">
    <property type="protein sequence ID" value="HHR48128.1"/>
    <property type="molecule type" value="Genomic_DNA"/>
</dbReference>
<dbReference type="Gene3D" id="1.10.287.3240">
    <property type="match status" value="1"/>
</dbReference>
<comment type="caution">
    <text evidence="4">The sequence shown here is derived from an EMBL/GenBank/DDBJ whole genome shotgun (WGS) entry which is preliminary data.</text>
</comment>
<dbReference type="NCBIfam" id="TIGR00309">
    <property type="entry name" value="V_ATPase_subD"/>
    <property type="match status" value="1"/>
</dbReference>
<evidence type="ECO:0000256" key="1">
    <source>
        <dbReference type="ARBA" id="ARBA00005850"/>
    </source>
</evidence>
<dbReference type="InterPro" id="IPR002699">
    <property type="entry name" value="V_ATPase_D"/>
</dbReference>
<dbReference type="Pfam" id="PF01813">
    <property type="entry name" value="ATP-synt_D"/>
    <property type="match status" value="1"/>
</dbReference>
<evidence type="ECO:0000313" key="4">
    <source>
        <dbReference type="EMBL" id="HHR48128.1"/>
    </source>
</evidence>
<sequence>MLIPTNATRQELLRLKRREQIALRGHKLLKDRQEQLLRILLFYIDEVKRLRKEVFKETRETLKYLNSALFLEKPLFLENLIINQFFNVELKEEAIFLLNIKAKLYDFNILVKEKILPFYQTSSLFDIALEKLNSLIKKLGRLAALLKIVALLSYEIEKTRRRVNALEYRLIPQMRSAIRYISFRLQEYERENIIRIMRIKK</sequence>
<dbReference type="AlphaFoldDB" id="A0A7V6CMH3"/>
<gene>
    <name evidence="4" type="ORF">ENV79_00565</name>
</gene>
<evidence type="ECO:0000256" key="3">
    <source>
        <dbReference type="ARBA" id="ARBA00023065"/>
    </source>
</evidence>